<feature type="signal peptide" evidence="1">
    <location>
        <begin position="1"/>
        <end position="19"/>
    </location>
</feature>
<evidence type="ECO:0000313" key="2">
    <source>
        <dbReference type="EMBL" id="WED66213.1"/>
    </source>
</evidence>
<dbReference type="KEGG" id="slom:PXH66_05050"/>
<dbReference type="EMBL" id="CP119075">
    <property type="protein sequence ID" value="WED66213.1"/>
    <property type="molecule type" value="Genomic_DNA"/>
</dbReference>
<dbReference type="RefSeq" id="WP_330932254.1">
    <property type="nucleotide sequence ID" value="NZ_CP119075.1"/>
</dbReference>
<keyword evidence="1" id="KW-0732">Signal</keyword>
<gene>
    <name evidence="2" type="ORF">PXH66_05050</name>
</gene>
<reference evidence="2" key="1">
    <citation type="submission" date="2023-03" db="EMBL/GenBank/DDBJ databases">
        <title>Lomoglobus Profundus gen. nov., sp. nov., a novel member of the phylum Verrucomicrobia, isolated from deep-marine sediment of South China Sea.</title>
        <authorList>
            <person name="Ahmad T."/>
            <person name="Ishaq S.E."/>
            <person name="Wang F."/>
        </authorList>
    </citation>
    <scope>NUCLEOTIDE SEQUENCE</scope>
    <source>
        <strain evidence="2">LMO-M01</strain>
    </source>
</reference>
<name>A0AAF0CQI5_9BACT</name>
<dbReference type="Proteomes" id="UP001218638">
    <property type="component" value="Chromosome"/>
</dbReference>
<protein>
    <submittedName>
        <fullName evidence="2">Uncharacterized protein</fullName>
    </submittedName>
</protein>
<sequence length="68" mass="6660">MKLTATLLIAALVAPAALAFGLSAAIVSTAATGTAIAAIALGDYGSKACTYADTTVTAPRTERHPLAA</sequence>
<dbReference type="AlphaFoldDB" id="A0AAF0CQI5"/>
<proteinExistence type="predicted"/>
<evidence type="ECO:0000256" key="1">
    <source>
        <dbReference type="SAM" id="SignalP"/>
    </source>
</evidence>
<accession>A0AAF0CQI5</accession>
<feature type="chain" id="PRO_5042271447" evidence="1">
    <location>
        <begin position="20"/>
        <end position="68"/>
    </location>
</feature>
<organism evidence="2 3">
    <name type="scientific">Synoicihabitans lomoniglobus</name>
    <dbReference type="NCBI Taxonomy" id="2909285"/>
    <lineage>
        <taxon>Bacteria</taxon>
        <taxon>Pseudomonadati</taxon>
        <taxon>Verrucomicrobiota</taxon>
        <taxon>Opitutia</taxon>
        <taxon>Opitutales</taxon>
        <taxon>Opitutaceae</taxon>
        <taxon>Synoicihabitans</taxon>
    </lineage>
</organism>
<keyword evidence="3" id="KW-1185">Reference proteome</keyword>
<evidence type="ECO:0000313" key="3">
    <source>
        <dbReference type="Proteomes" id="UP001218638"/>
    </source>
</evidence>